<dbReference type="InterPro" id="IPR013324">
    <property type="entry name" value="RNA_pol_sigma_r3/r4-like"/>
</dbReference>
<dbReference type="KEGG" id="mpsy:CEK71_15850"/>
<keyword evidence="3" id="KW-0731">Sigma factor</keyword>
<evidence type="ECO:0000313" key="8">
    <source>
        <dbReference type="EMBL" id="POZ51265.1"/>
    </source>
</evidence>
<accession>A0A1Z4C1N5</accession>
<dbReference type="GO" id="GO:0016987">
    <property type="term" value="F:sigma factor activity"/>
    <property type="evidence" value="ECO:0007669"/>
    <property type="project" value="UniProtKB-KW"/>
</dbReference>
<dbReference type="EMBL" id="PGFZ01000006">
    <property type="protein sequence ID" value="POZ51265.1"/>
    <property type="molecule type" value="Genomic_DNA"/>
</dbReference>
<dbReference type="InterPro" id="IPR007627">
    <property type="entry name" value="RNA_pol_sigma70_r2"/>
</dbReference>
<dbReference type="Pfam" id="PF04542">
    <property type="entry name" value="Sigma70_r2"/>
    <property type="match status" value="1"/>
</dbReference>
<reference evidence="7 9" key="1">
    <citation type="submission" date="2017-06" db="EMBL/GenBank/DDBJ databases">
        <title>Genome Sequencing of the methanotroph Methylovulum psychrotolerants str. HV10-M2 isolated from a high-altitude environment.</title>
        <authorList>
            <person name="Mateos-Rivera A."/>
        </authorList>
    </citation>
    <scope>NUCLEOTIDE SEQUENCE [LARGE SCALE GENOMIC DNA]</scope>
    <source>
        <strain evidence="7 9">HV10_M2</strain>
    </source>
</reference>
<comment type="similarity">
    <text evidence="1">Belongs to the sigma-70 factor family. ECF subfamily.</text>
</comment>
<evidence type="ECO:0000256" key="3">
    <source>
        <dbReference type="ARBA" id="ARBA00023082"/>
    </source>
</evidence>
<evidence type="ECO:0000256" key="4">
    <source>
        <dbReference type="ARBA" id="ARBA00023163"/>
    </source>
</evidence>
<keyword evidence="9" id="KW-1185">Reference proteome</keyword>
<dbReference type="Proteomes" id="UP000197019">
    <property type="component" value="Chromosome"/>
</dbReference>
<dbReference type="GO" id="GO:0003677">
    <property type="term" value="F:DNA binding"/>
    <property type="evidence" value="ECO:0007669"/>
    <property type="project" value="InterPro"/>
</dbReference>
<dbReference type="InterPro" id="IPR036388">
    <property type="entry name" value="WH-like_DNA-bd_sf"/>
</dbReference>
<evidence type="ECO:0000256" key="2">
    <source>
        <dbReference type="ARBA" id="ARBA00023015"/>
    </source>
</evidence>
<dbReference type="GO" id="GO:0006352">
    <property type="term" value="P:DNA-templated transcription initiation"/>
    <property type="evidence" value="ECO:0007669"/>
    <property type="project" value="InterPro"/>
</dbReference>
<evidence type="ECO:0000313" key="7">
    <source>
        <dbReference type="EMBL" id="ASF47414.1"/>
    </source>
</evidence>
<dbReference type="InterPro" id="IPR013249">
    <property type="entry name" value="RNA_pol_sigma70_r4_t2"/>
</dbReference>
<evidence type="ECO:0000313" key="10">
    <source>
        <dbReference type="Proteomes" id="UP000237423"/>
    </source>
</evidence>
<evidence type="ECO:0000256" key="1">
    <source>
        <dbReference type="ARBA" id="ARBA00010641"/>
    </source>
</evidence>
<dbReference type="InterPro" id="IPR039425">
    <property type="entry name" value="RNA_pol_sigma-70-like"/>
</dbReference>
<evidence type="ECO:0000259" key="6">
    <source>
        <dbReference type="Pfam" id="PF08281"/>
    </source>
</evidence>
<feature type="domain" description="RNA polymerase sigma factor 70 region 4 type 2" evidence="6">
    <location>
        <begin position="107"/>
        <end position="158"/>
    </location>
</feature>
<name>A0A1Z4C1N5_9GAMM</name>
<dbReference type="Proteomes" id="UP000237423">
    <property type="component" value="Unassembled WGS sequence"/>
</dbReference>
<dbReference type="OrthoDB" id="9794372at2"/>
<dbReference type="SUPFAM" id="SSF88659">
    <property type="entry name" value="Sigma3 and sigma4 domains of RNA polymerase sigma factors"/>
    <property type="match status" value="1"/>
</dbReference>
<proteinExistence type="inferred from homology"/>
<dbReference type="InterPro" id="IPR014284">
    <property type="entry name" value="RNA_pol_sigma-70_dom"/>
</dbReference>
<organism evidence="7 9">
    <name type="scientific">Methylovulum psychrotolerans</name>
    <dbReference type="NCBI Taxonomy" id="1704499"/>
    <lineage>
        <taxon>Bacteria</taxon>
        <taxon>Pseudomonadati</taxon>
        <taxon>Pseudomonadota</taxon>
        <taxon>Gammaproteobacteria</taxon>
        <taxon>Methylococcales</taxon>
        <taxon>Methylococcaceae</taxon>
        <taxon>Methylovulum</taxon>
    </lineage>
</organism>
<protein>
    <submittedName>
        <fullName evidence="8">RNA polymerase sigma factor</fullName>
    </submittedName>
    <submittedName>
        <fullName evidence="7">RNA polymerase subunit sigma-24</fullName>
    </submittedName>
</protein>
<dbReference type="SUPFAM" id="SSF88946">
    <property type="entry name" value="Sigma2 domain of RNA polymerase sigma factors"/>
    <property type="match status" value="1"/>
</dbReference>
<dbReference type="NCBIfam" id="TIGR02937">
    <property type="entry name" value="sigma70-ECF"/>
    <property type="match status" value="1"/>
</dbReference>
<sequence>MNITIENLYLKHKNELVYHVFQILHCHDLAEEIVQESFIKFSVGVKKQLIENPRSYLFRIAKNLAFDYLKHQKVTDNYAQSQDVTVVPEAELPSLEQEAVDQQKLAILRGVIDELPPRCRQVFALHNIHGMSYSEIAKDLGISESGVEKHIMKGLQHCRKRMKNLLPA</sequence>
<feature type="domain" description="RNA polymerase sigma-70 region 2" evidence="5">
    <location>
        <begin position="8"/>
        <end position="73"/>
    </location>
</feature>
<dbReference type="PANTHER" id="PTHR43133">
    <property type="entry name" value="RNA POLYMERASE ECF-TYPE SIGMA FACTO"/>
    <property type="match status" value="1"/>
</dbReference>
<dbReference type="PANTHER" id="PTHR43133:SF63">
    <property type="entry name" value="RNA POLYMERASE SIGMA FACTOR FECI-RELATED"/>
    <property type="match status" value="1"/>
</dbReference>
<keyword evidence="4" id="KW-0804">Transcription</keyword>
<dbReference type="Pfam" id="PF08281">
    <property type="entry name" value="Sigma70_r4_2"/>
    <property type="match status" value="1"/>
</dbReference>
<evidence type="ECO:0000313" key="9">
    <source>
        <dbReference type="Proteomes" id="UP000197019"/>
    </source>
</evidence>
<dbReference type="Gene3D" id="1.10.1740.10">
    <property type="match status" value="1"/>
</dbReference>
<dbReference type="InterPro" id="IPR013325">
    <property type="entry name" value="RNA_pol_sigma_r2"/>
</dbReference>
<dbReference type="EMBL" id="CP022129">
    <property type="protein sequence ID" value="ASF47414.1"/>
    <property type="molecule type" value="Genomic_DNA"/>
</dbReference>
<keyword evidence="2" id="KW-0805">Transcription regulation</keyword>
<dbReference type="CDD" id="cd06171">
    <property type="entry name" value="Sigma70_r4"/>
    <property type="match status" value="1"/>
</dbReference>
<dbReference type="Gene3D" id="1.10.10.10">
    <property type="entry name" value="Winged helix-like DNA-binding domain superfamily/Winged helix DNA-binding domain"/>
    <property type="match status" value="1"/>
</dbReference>
<dbReference type="AlphaFoldDB" id="A0A1Z4C1N5"/>
<dbReference type="RefSeq" id="WP_088620286.1">
    <property type="nucleotide sequence ID" value="NZ_CP022129.1"/>
</dbReference>
<gene>
    <name evidence="8" type="ORF">AADEFJLK_02711</name>
    <name evidence="7" type="ORF">CEK71_15850</name>
</gene>
<evidence type="ECO:0000259" key="5">
    <source>
        <dbReference type="Pfam" id="PF04542"/>
    </source>
</evidence>
<reference evidence="8 10" key="2">
    <citation type="submission" date="2017-11" db="EMBL/GenBank/DDBJ databases">
        <title>Draft Genome Sequence of Methylobacter psychrotolerans Sph1T, an Obligate Methanotroph from Low-Temperature Environments.</title>
        <authorList>
            <person name="Oshkin I.Y."/>
            <person name="Miroshnikov K."/>
            <person name="Belova S.E."/>
            <person name="Korzhenkov A."/>
            <person name="Toshchakov S.V."/>
            <person name="Dedysh S.N."/>
        </authorList>
    </citation>
    <scope>NUCLEOTIDE SEQUENCE [LARGE SCALE GENOMIC DNA]</scope>
    <source>
        <strain evidence="8 10">Sph1</strain>
    </source>
</reference>